<evidence type="ECO:0000313" key="3">
    <source>
        <dbReference type="EMBL" id="KAA9341111.1"/>
    </source>
</evidence>
<dbReference type="PANTHER" id="PTHR36933:SF1">
    <property type="entry name" value="SLL0788 PROTEIN"/>
    <property type="match status" value="1"/>
</dbReference>
<evidence type="ECO:0000256" key="1">
    <source>
        <dbReference type="SAM" id="SignalP"/>
    </source>
</evidence>
<evidence type="ECO:0000259" key="2">
    <source>
        <dbReference type="Pfam" id="PF03713"/>
    </source>
</evidence>
<feature type="domain" description="DUF305" evidence="2">
    <location>
        <begin position="63"/>
        <end position="198"/>
    </location>
</feature>
<dbReference type="RefSeq" id="WP_150881519.1">
    <property type="nucleotide sequence ID" value="NZ_VTWS01000013.1"/>
</dbReference>
<name>A0A5N1J8V3_9BACT</name>
<dbReference type="AlphaFoldDB" id="A0A5N1J8V3"/>
<proteinExistence type="predicted"/>
<evidence type="ECO:0000313" key="4">
    <source>
        <dbReference type="Proteomes" id="UP000326344"/>
    </source>
</evidence>
<dbReference type="InterPro" id="IPR005183">
    <property type="entry name" value="DUF305_CopM-like"/>
</dbReference>
<feature type="chain" id="PRO_5024901054" evidence="1">
    <location>
        <begin position="24"/>
        <end position="203"/>
    </location>
</feature>
<sequence length="203" mass="22162">MKKRFFAAASISLALVLAHPAVAQQGQHAGHKTTSPASGNTLMKAMQSGMDKMMSMKMTGDPDHDFAMMMSLHHQSAVEMADLELKKGQNAQVKTLASKIKAANQKEIGQLTQFIGSHKPQSASSTLGKDAMKIMHSGNHSMNGNVDHDFASMMAQHHQQGVDMARAFLKEGKTEKMQTMASSVIKMQTKEIAELKRLEAILR</sequence>
<organism evidence="3 4">
    <name type="scientific">Larkinella humicola</name>
    <dbReference type="NCBI Taxonomy" id="2607654"/>
    <lineage>
        <taxon>Bacteria</taxon>
        <taxon>Pseudomonadati</taxon>
        <taxon>Bacteroidota</taxon>
        <taxon>Cytophagia</taxon>
        <taxon>Cytophagales</taxon>
        <taxon>Spirosomataceae</taxon>
        <taxon>Larkinella</taxon>
    </lineage>
</organism>
<dbReference type="InterPro" id="IPR012347">
    <property type="entry name" value="Ferritin-like"/>
</dbReference>
<gene>
    <name evidence="3" type="ORF">F0P93_30185</name>
</gene>
<dbReference type="EMBL" id="VTWS01000013">
    <property type="protein sequence ID" value="KAA9341111.1"/>
    <property type="molecule type" value="Genomic_DNA"/>
</dbReference>
<keyword evidence="1" id="KW-0732">Signal</keyword>
<dbReference type="Pfam" id="PF03713">
    <property type="entry name" value="DUF305"/>
    <property type="match status" value="1"/>
</dbReference>
<comment type="caution">
    <text evidence="3">The sequence shown here is derived from an EMBL/GenBank/DDBJ whole genome shotgun (WGS) entry which is preliminary data.</text>
</comment>
<accession>A0A5N1J8V3</accession>
<dbReference type="Gene3D" id="1.20.1260.10">
    <property type="match status" value="2"/>
</dbReference>
<protein>
    <submittedName>
        <fullName evidence="3">DUF305 domain-containing protein</fullName>
    </submittedName>
</protein>
<dbReference type="Proteomes" id="UP000326344">
    <property type="component" value="Unassembled WGS sequence"/>
</dbReference>
<reference evidence="3 4" key="1">
    <citation type="submission" date="2019-09" db="EMBL/GenBank/DDBJ databases">
        <title>Genome Sequence of Larkinella sp MA1.</title>
        <authorList>
            <person name="Srinivasan S."/>
        </authorList>
    </citation>
    <scope>NUCLEOTIDE SEQUENCE [LARGE SCALE GENOMIC DNA]</scope>
    <source>
        <strain evidence="3 4">MA1</strain>
    </source>
</reference>
<keyword evidence="4" id="KW-1185">Reference proteome</keyword>
<dbReference type="PANTHER" id="PTHR36933">
    <property type="entry name" value="SLL0788 PROTEIN"/>
    <property type="match status" value="1"/>
</dbReference>
<feature type="signal peptide" evidence="1">
    <location>
        <begin position="1"/>
        <end position="23"/>
    </location>
</feature>